<dbReference type="InterPro" id="IPR013249">
    <property type="entry name" value="RNA_pol_sigma70_r4_t2"/>
</dbReference>
<keyword evidence="2" id="KW-0805">Transcription regulation</keyword>
<dbReference type="Pfam" id="PF08281">
    <property type="entry name" value="Sigma70_r4_2"/>
    <property type="match status" value="1"/>
</dbReference>
<feature type="domain" description="RNA polymerase sigma factor 70 region 4 type 2" evidence="6">
    <location>
        <begin position="111"/>
        <end position="161"/>
    </location>
</feature>
<dbReference type="InterPro" id="IPR036388">
    <property type="entry name" value="WH-like_DNA-bd_sf"/>
</dbReference>
<dbReference type="Gene3D" id="1.10.1740.10">
    <property type="match status" value="1"/>
</dbReference>
<dbReference type="Pfam" id="PF04542">
    <property type="entry name" value="Sigma70_r2"/>
    <property type="match status" value="1"/>
</dbReference>
<keyword evidence="8" id="KW-1185">Reference proteome</keyword>
<evidence type="ECO:0000256" key="4">
    <source>
        <dbReference type="ARBA" id="ARBA00023163"/>
    </source>
</evidence>
<evidence type="ECO:0000259" key="5">
    <source>
        <dbReference type="Pfam" id="PF04542"/>
    </source>
</evidence>
<dbReference type="InterPro" id="IPR013324">
    <property type="entry name" value="RNA_pol_sigma_r3/r4-like"/>
</dbReference>
<dbReference type="Gene3D" id="1.10.10.10">
    <property type="entry name" value="Winged helix-like DNA-binding domain superfamily/Winged helix DNA-binding domain"/>
    <property type="match status" value="1"/>
</dbReference>
<reference evidence="7 8" key="1">
    <citation type="submission" date="2022-05" db="EMBL/GenBank/DDBJ databases">
        <title>Genome Sequencing of Bee-Associated Microbes.</title>
        <authorList>
            <person name="Dunlap C."/>
        </authorList>
    </citation>
    <scope>NUCLEOTIDE SEQUENCE [LARGE SCALE GENOMIC DNA]</scope>
    <source>
        <strain evidence="7 8">NRRL NRS-1438</strain>
    </source>
</reference>
<dbReference type="InterPro" id="IPR013325">
    <property type="entry name" value="RNA_pol_sigma_r2"/>
</dbReference>
<comment type="caution">
    <text evidence="7">The sequence shown here is derived from an EMBL/GenBank/DDBJ whole genome shotgun (WGS) entry which is preliminary data.</text>
</comment>
<dbReference type="Proteomes" id="UP001207626">
    <property type="component" value="Unassembled WGS sequence"/>
</dbReference>
<proteinExistence type="inferred from homology"/>
<organism evidence="7 8">
    <name type="scientific">Paenibacillus apiarius</name>
    <dbReference type="NCBI Taxonomy" id="46240"/>
    <lineage>
        <taxon>Bacteria</taxon>
        <taxon>Bacillati</taxon>
        <taxon>Bacillota</taxon>
        <taxon>Bacilli</taxon>
        <taxon>Bacillales</taxon>
        <taxon>Paenibacillaceae</taxon>
        <taxon>Paenibacillus</taxon>
    </lineage>
</organism>
<feature type="domain" description="RNA polymerase sigma-70 region 2" evidence="5">
    <location>
        <begin position="22"/>
        <end position="88"/>
    </location>
</feature>
<keyword evidence="4" id="KW-0804">Transcription</keyword>
<dbReference type="PANTHER" id="PTHR43133">
    <property type="entry name" value="RNA POLYMERASE ECF-TYPE SIGMA FACTO"/>
    <property type="match status" value="1"/>
</dbReference>
<evidence type="ECO:0000256" key="1">
    <source>
        <dbReference type="ARBA" id="ARBA00010641"/>
    </source>
</evidence>
<dbReference type="SUPFAM" id="SSF88946">
    <property type="entry name" value="Sigma2 domain of RNA polymerase sigma factors"/>
    <property type="match status" value="1"/>
</dbReference>
<dbReference type="RefSeq" id="WP_087431913.1">
    <property type="nucleotide sequence ID" value="NZ_JAFFHZ010000001.1"/>
</dbReference>
<accession>A0ABT4DWM4</accession>
<evidence type="ECO:0000313" key="8">
    <source>
        <dbReference type="Proteomes" id="UP001207626"/>
    </source>
</evidence>
<dbReference type="NCBIfam" id="TIGR02937">
    <property type="entry name" value="sigma70-ECF"/>
    <property type="match status" value="1"/>
</dbReference>
<dbReference type="InterPro" id="IPR039425">
    <property type="entry name" value="RNA_pol_sigma-70-like"/>
</dbReference>
<dbReference type="EMBL" id="JAMDLW010000015">
    <property type="protein sequence ID" value="MCY9520483.1"/>
    <property type="molecule type" value="Genomic_DNA"/>
</dbReference>
<gene>
    <name evidence="7" type="ORF">M5X09_12455</name>
</gene>
<dbReference type="PANTHER" id="PTHR43133:SF51">
    <property type="entry name" value="RNA POLYMERASE SIGMA FACTOR"/>
    <property type="match status" value="1"/>
</dbReference>
<evidence type="ECO:0000256" key="2">
    <source>
        <dbReference type="ARBA" id="ARBA00023015"/>
    </source>
</evidence>
<dbReference type="GeneID" id="77001641"/>
<dbReference type="SUPFAM" id="SSF88659">
    <property type="entry name" value="Sigma3 and sigma4 domains of RNA polymerase sigma factors"/>
    <property type="match status" value="1"/>
</dbReference>
<dbReference type="InterPro" id="IPR014284">
    <property type="entry name" value="RNA_pol_sigma-70_dom"/>
</dbReference>
<sequence length="177" mass="20531">MQQLEHEVERARQGDKDAFGTLIRAHEASLYRIAKSIVSSDEDCADAIQEAVLKAYRSIHSLREPRYFKTWLVRILVNECRSILRKRKQTVPFIELQHARAYEDDYVHIETQEIVDSLDEDLRIVVTLFYIEDLPLKEVADMLDQPVGTVKSRLYRARQKLSELLNVTNGSGKELTT</sequence>
<dbReference type="CDD" id="cd06171">
    <property type="entry name" value="Sigma70_r4"/>
    <property type="match status" value="1"/>
</dbReference>
<comment type="similarity">
    <text evidence="1">Belongs to the sigma-70 factor family. ECF subfamily.</text>
</comment>
<name>A0ABT4DWM4_9BACL</name>
<dbReference type="InterPro" id="IPR007627">
    <property type="entry name" value="RNA_pol_sigma70_r2"/>
</dbReference>
<evidence type="ECO:0000259" key="6">
    <source>
        <dbReference type="Pfam" id="PF08281"/>
    </source>
</evidence>
<keyword evidence="3" id="KW-0731">Sigma factor</keyword>
<protein>
    <submittedName>
        <fullName evidence="7">Sigma-70 family RNA polymerase sigma factor</fullName>
    </submittedName>
</protein>
<evidence type="ECO:0000313" key="7">
    <source>
        <dbReference type="EMBL" id="MCY9520483.1"/>
    </source>
</evidence>
<evidence type="ECO:0000256" key="3">
    <source>
        <dbReference type="ARBA" id="ARBA00023082"/>
    </source>
</evidence>